<dbReference type="OrthoDB" id="409543at2759"/>
<reference evidence="1" key="1">
    <citation type="submission" date="2016-03" db="EMBL/GenBank/DDBJ databases">
        <authorList>
            <person name="Ploux O."/>
        </authorList>
    </citation>
    <scope>NUCLEOTIDE SEQUENCE [LARGE SCALE GENOMIC DNA]</scope>
    <source>
        <strain evidence="1">UAMH 11012</strain>
    </source>
</reference>
<dbReference type="Proteomes" id="UP000184330">
    <property type="component" value="Unassembled WGS sequence"/>
</dbReference>
<dbReference type="InterPro" id="IPR008441">
    <property type="entry name" value="AfumC-like_glycosyl_Trfase"/>
</dbReference>
<protein>
    <submittedName>
        <fullName evidence="1">Related to capsule polysaccharide biosynthesis protein</fullName>
    </submittedName>
</protein>
<dbReference type="SUPFAM" id="SSF53448">
    <property type="entry name" value="Nucleotide-diphospho-sugar transferases"/>
    <property type="match status" value="1"/>
</dbReference>
<keyword evidence="2" id="KW-1185">Reference proteome</keyword>
<sequence length="399" mass="45871">MASPQFAIPEEFKNAIRYVESQDLRSDDEILNSLTKHVPMNSEKNIWAFWHSGALSMPSWCQRNVVNWVRLCGPSWTLRVLDNVPGSPNNALSWVPAEMLPETFVRGTMDGPYTGPHSADFLRGAALFEYGGVWMDTGIILIRDLDRICWRQLEDPKSPFQVSAPWMFGTHMANHFVASRKGDPFIKRWHDLFIHLWKDQKNCGRIIENPLVQFGKAVKFEDSEARGFKWDFKVQPTMVMGYIAQVLSWDRLCMLEDPNDGFNGRDYYAEKVLLFDSLTEDWSVEDTVGFEGQNFFNVLTTKLDADPESEQYKDAYKTVWRMLTKASMQKITHGKELTKTPACGVLLDKKENEGKDVEPGTFASLLRYGTVHFEQLRETIDYVKTEKPEYVIAKGLLEP</sequence>
<dbReference type="GO" id="GO:0016757">
    <property type="term" value="F:glycosyltransferase activity"/>
    <property type="evidence" value="ECO:0007669"/>
    <property type="project" value="InterPro"/>
</dbReference>
<dbReference type="EMBL" id="FJOG01000025">
    <property type="protein sequence ID" value="CZR64150.1"/>
    <property type="molecule type" value="Genomic_DNA"/>
</dbReference>
<gene>
    <name evidence="1" type="ORF">PAC_14047</name>
</gene>
<dbReference type="InterPro" id="IPR029044">
    <property type="entry name" value="Nucleotide-diphossugar_trans"/>
</dbReference>
<organism evidence="1 2">
    <name type="scientific">Phialocephala subalpina</name>
    <dbReference type="NCBI Taxonomy" id="576137"/>
    <lineage>
        <taxon>Eukaryota</taxon>
        <taxon>Fungi</taxon>
        <taxon>Dikarya</taxon>
        <taxon>Ascomycota</taxon>
        <taxon>Pezizomycotina</taxon>
        <taxon>Leotiomycetes</taxon>
        <taxon>Helotiales</taxon>
        <taxon>Mollisiaceae</taxon>
        <taxon>Phialocephala</taxon>
        <taxon>Phialocephala fortinii species complex</taxon>
    </lineage>
</organism>
<dbReference type="Pfam" id="PF05704">
    <property type="entry name" value="Caps_synth"/>
    <property type="match status" value="1"/>
</dbReference>
<evidence type="ECO:0000313" key="1">
    <source>
        <dbReference type="EMBL" id="CZR64150.1"/>
    </source>
</evidence>
<dbReference type="AlphaFoldDB" id="A0A1L7XGI3"/>
<dbReference type="Gene3D" id="3.90.550.20">
    <property type="match status" value="1"/>
</dbReference>
<accession>A0A1L7XGI3</accession>
<proteinExistence type="predicted"/>
<name>A0A1L7XGI3_9HELO</name>
<evidence type="ECO:0000313" key="2">
    <source>
        <dbReference type="Proteomes" id="UP000184330"/>
    </source>
</evidence>